<dbReference type="CDD" id="cd00093">
    <property type="entry name" value="HTH_XRE"/>
    <property type="match status" value="1"/>
</dbReference>
<name>A0ABW6E2Q3_9ACTN</name>
<evidence type="ECO:0000313" key="3">
    <source>
        <dbReference type="Proteomes" id="UP001598300"/>
    </source>
</evidence>
<feature type="domain" description="HTH cro/C1-type" evidence="1">
    <location>
        <begin position="26"/>
        <end position="81"/>
    </location>
</feature>
<dbReference type="InterPro" id="IPR001387">
    <property type="entry name" value="Cro/C1-type_HTH"/>
</dbReference>
<sequence length="426" mass="45816">MDLLDVGQAIMDEQQAHRAATIGSNLRTLRRQRGISLRSLAQQTGISQGYLSMVENGHRLLDSQRFIDAIADVLRISPAELTGQPAAPVDPTSGGAHAAIPALRLALMGLALPAAHGERLPEDPFQLLTARVARANNLYHASEYGTLAVELPALLSDLRAAADARHGYARRRLLQLLAGAYHPACVLLLKYLGYPDLAFVAVTRAAEVIAELEDPQYAALSEFFTAHVLLAVGSPDQAQLRAAAAISSLEAQLGSGRAPHALLGELHLISATAITRDKTRAGEARRLDAATHLAEAERLAQRTGETRDWHLNFGLINTAIHRVSLNTALGRHGDAAAAGEGLHPETMTAPGRRMAYHADLGRALAHMRGREGDATRQLLLAERAGPQRLRADPLVRDCVTYLLGRPMTAHARRDLRGLAHRVGALN</sequence>
<dbReference type="Proteomes" id="UP001598300">
    <property type="component" value="Unassembled WGS sequence"/>
</dbReference>
<dbReference type="Gene3D" id="1.10.260.40">
    <property type="entry name" value="lambda repressor-like DNA-binding domains"/>
    <property type="match status" value="1"/>
</dbReference>
<comment type="caution">
    <text evidence="2">The sequence shown here is derived from an EMBL/GenBank/DDBJ whole genome shotgun (WGS) entry which is preliminary data.</text>
</comment>
<dbReference type="EMBL" id="JBHXPM010000029">
    <property type="protein sequence ID" value="MFD3959627.1"/>
    <property type="molecule type" value="Genomic_DNA"/>
</dbReference>
<proteinExistence type="predicted"/>
<dbReference type="Pfam" id="PF13560">
    <property type="entry name" value="HTH_31"/>
    <property type="match status" value="1"/>
</dbReference>
<dbReference type="InterPro" id="IPR010982">
    <property type="entry name" value="Lambda_DNA-bd_dom_sf"/>
</dbReference>
<accession>A0ABW6E2Q3</accession>
<evidence type="ECO:0000259" key="1">
    <source>
        <dbReference type="PROSITE" id="PS50943"/>
    </source>
</evidence>
<reference evidence="2 3" key="1">
    <citation type="submission" date="2024-09" db="EMBL/GenBank/DDBJ databases">
        <title>The Natural Products Discovery Center: Release of the First 8490 Sequenced Strains for Exploring Actinobacteria Biosynthetic Diversity.</title>
        <authorList>
            <person name="Kalkreuter E."/>
            <person name="Kautsar S.A."/>
            <person name="Yang D."/>
            <person name="Bader C.D."/>
            <person name="Teijaro C.N."/>
            <person name="Fluegel L."/>
            <person name="Davis C.M."/>
            <person name="Simpson J.R."/>
            <person name="Lauterbach L."/>
            <person name="Steele A.D."/>
            <person name="Gui C."/>
            <person name="Meng S."/>
            <person name="Li G."/>
            <person name="Viehrig K."/>
            <person name="Ye F."/>
            <person name="Su P."/>
            <person name="Kiefer A.F."/>
            <person name="Nichols A."/>
            <person name="Cepeda A.J."/>
            <person name="Yan W."/>
            <person name="Fan B."/>
            <person name="Jiang Y."/>
            <person name="Adhikari A."/>
            <person name="Zheng C.-J."/>
            <person name="Schuster L."/>
            <person name="Cowan T.M."/>
            <person name="Smanski M.J."/>
            <person name="Chevrette M.G."/>
            <person name="De Carvalho L.P.S."/>
            <person name="Shen B."/>
        </authorList>
    </citation>
    <scope>NUCLEOTIDE SEQUENCE [LARGE SCALE GENOMIC DNA]</scope>
    <source>
        <strain evidence="2 3">NPDC058584</strain>
    </source>
</reference>
<dbReference type="RefSeq" id="WP_244210061.1">
    <property type="nucleotide sequence ID" value="NZ_JBHXNM010000090.1"/>
</dbReference>
<organism evidence="2 3">
    <name type="scientific">Streptomyces bacillaris</name>
    <dbReference type="NCBI Taxonomy" id="68179"/>
    <lineage>
        <taxon>Bacteria</taxon>
        <taxon>Bacillati</taxon>
        <taxon>Actinomycetota</taxon>
        <taxon>Actinomycetes</taxon>
        <taxon>Kitasatosporales</taxon>
        <taxon>Streptomycetaceae</taxon>
        <taxon>Streptomyces</taxon>
    </lineage>
</organism>
<dbReference type="SMART" id="SM00530">
    <property type="entry name" value="HTH_XRE"/>
    <property type="match status" value="1"/>
</dbReference>
<protein>
    <submittedName>
        <fullName evidence="2">Helix-turn-helix domain-containing protein</fullName>
    </submittedName>
</protein>
<dbReference type="SUPFAM" id="SSF47413">
    <property type="entry name" value="lambda repressor-like DNA-binding domains"/>
    <property type="match status" value="1"/>
</dbReference>
<keyword evidence="3" id="KW-1185">Reference proteome</keyword>
<dbReference type="PROSITE" id="PS50943">
    <property type="entry name" value="HTH_CROC1"/>
    <property type="match status" value="1"/>
</dbReference>
<evidence type="ECO:0000313" key="2">
    <source>
        <dbReference type="EMBL" id="MFD3959627.1"/>
    </source>
</evidence>
<gene>
    <name evidence="2" type="ORF">ACFWR3_26575</name>
</gene>